<keyword evidence="3" id="KW-1185">Reference proteome</keyword>
<dbReference type="InterPro" id="IPR010310">
    <property type="entry name" value="T7SS_ESAT-6-like"/>
</dbReference>
<dbReference type="Pfam" id="PF06013">
    <property type="entry name" value="WXG100"/>
    <property type="match status" value="1"/>
</dbReference>
<dbReference type="InterPro" id="IPR036689">
    <property type="entry name" value="ESAT-6-like_sf"/>
</dbReference>
<dbReference type="Proteomes" id="UP001144280">
    <property type="component" value="Unassembled WGS sequence"/>
</dbReference>
<proteinExistence type="inferred from homology"/>
<gene>
    <name evidence="2" type="ORF">Pa4123_00110</name>
</gene>
<comment type="caution">
    <text evidence="2">The sequence shown here is derived from an EMBL/GenBank/DDBJ whole genome shotgun (WGS) entry which is preliminary data.</text>
</comment>
<dbReference type="RefSeq" id="WP_281891550.1">
    <property type="nucleotide sequence ID" value="NZ_BSDI01000001.1"/>
</dbReference>
<accession>A0ABQ5QLW5</accession>
<dbReference type="NCBIfam" id="TIGR03930">
    <property type="entry name" value="WXG100_ESAT6"/>
    <property type="match status" value="1"/>
</dbReference>
<dbReference type="EMBL" id="BSDI01000001">
    <property type="protein sequence ID" value="GLH94739.1"/>
    <property type="molecule type" value="Genomic_DNA"/>
</dbReference>
<organism evidence="2 3">
    <name type="scientific">Phytohabitans aurantiacus</name>
    <dbReference type="NCBI Taxonomy" id="3016789"/>
    <lineage>
        <taxon>Bacteria</taxon>
        <taxon>Bacillati</taxon>
        <taxon>Actinomycetota</taxon>
        <taxon>Actinomycetes</taxon>
        <taxon>Micromonosporales</taxon>
        <taxon>Micromonosporaceae</taxon>
    </lineage>
</organism>
<protein>
    <recommendedName>
        <fullName evidence="1">ESAT-6-like protein</fullName>
    </recommendedName>
</protein>
<reference evidence="2" key="1">
    <citation type="submission" date="2022-12" db="EMBL/GenBank/DDBJ databases">
        <title>New Phytohabitans aurantiacus sp. RD004123 nov., an actinomycete isolated from soil.</title>
        <authorList>
            <person name="Triningsih D.W."/>
            <person name="Harunari E."/>
            <person name="Igarashi Y."/>
        </authorList>
    </citation>
    <scope>NUCLEOTIDE SEQUENCE</scope>
    <source>
        <strain evidence="2">RD004123</strain>
    </source>
</reference>
<sequence>MTQTRADAAVMRQTAARFDEVSRGLEAMLSGLLVELAALQSQWRGAGGRSFQQVQAQWAADQRAIQQALVETAAALRASGTGYDATDTQAATRVATVNRGISLPL</sequence>
<comment type="similarity">
    <text evidence="1">Belongs to the WXG100 family.</text>
</comment>
<evidence type="ECO:0000256" key="1">
    <source>
        <dbReference type="RuleBase" id="RU362001"/>
    </source>
</evidence>
<evidence type="ECO:0000313" key="2">
    <source>
        <dbReference type="EMBL" id="GLH94739.1"/>
    </source>
</evidence>
<dbReference type="SUPFAM" id="SSF140453">
    <property type="entry name" value="EsxAB dimer-like"/>
    <property type="match status" value="1"/>
</dbReference>
<evidence type="ECO:0000313" key="3">
    <source>
        <dbReference type="Proteomes" id="UP001144280"/>
    </source>
</evidence>
<dbReference type="Gene3D" id="1.10.287.1060">
    <property type="entry name" value="ESAT-6-like"/>
    <property type="match status" value="1"/>
</dbReference>
<name>A0ABQ5QLW5_9ACTN</name>